<reference evidence="3" key="1">
    <citation type="submission" date="2024-05" db="EMBL/GenBank/DDBJ databases">
        <title>Whole genome shotgun sequence of Streptomyces hydrogenans NBRC 13475.</title>
        <authorList>
            <person name="Komaki H."/>
            <person name="Tamura T."/>
        </authorList>
    </citation>
    <scope>NUCLEOTIDE SEQUENCE</scope>
    <source>
        <strain evidence="3">NBRC 13475</strain>
    </source>
</reference>
<keyword evidence="4" id="KW-1185">Reference proteome</keyword>
<protein>
    <recommendedName>
        <fullName evidence="5">Integral membrane protein</fullName>
    </recommendedName>
</protein>
<dbReference type="EMBL" id="BNDW01000068">
    <property type="protein sequence ID" value="GHI25287.1"/>
    <property type="molecule type" value="Genomic_DNA"/>
</dbReference>
<feature type="compositionally biased region" description="Polar residues" evidence="1">
    <location>
        <begin position="1"/>
        <end position="11"/>
    </location>
</feature>
<keyword evidence="2" id="KW-0812">Transmembrane</keyword>
<gene>
    <name evidence="3" type="ORF">Shyd_66580</name>
</gene>
<accession>A0ABQ3PJV2</accession>
<feature type="transmembrane region" description="Helical" evidence="2">
    <location>
        <begin position="77"/>
        <end position="101"/>
    </location>
</feature>
<keyword evidence="2" id="KW-0472">Membrane</keyword>
<organism evidence="3 4">
    <name type="scientific">Streptomyces hydrogenans</name>
    <dbReference type="NCBI Taxonomy" id="1873719"/>
    <lineage>
        <taxon>Bacteria</taxon>
        <taxon>Bacillati</taxon>
        <taxon>Actinomycetota</taxon>
        <taxon>Actinomycetes</taxon>
        <taxon>Kitasatosporales</taxon>
        <taxon>Streptomycetaceae</taxon>
        <taxon>Streptomyces</taxon>
    </lineage>
</organism>
<evidence type="ECO:0000313" key="3">
    <source>
        <dbReference type="EMBL" id="GHI25287.1"/>
    </source>
</evidence>
<evidence type="ECO:0000256" key="1">
    <source>
        <dbReference type="SAM" id="MobiDB-lite"/>
    </source>
</evidence>
<evidence type="ECO:0000256" key="2">
    <source>
        <dbReference type="SAM" id="Phobius"/>
    </source>
</evidence>
<keyword evidence="2" id="KW-1133">Transmembrane helix</keyword>
<feature type="region of interest" description="Disordered" evidence="1">
    <location>
        <begin position="1"/>
        <end position="24"/>
    </location>
</feature>
<sequence>MATDNGRQWNTPTPPPPVQSPAQPRKPRRVFLWVFLAIQVIFILWILFGAQSGAGTPDDCGTLSREACNDAENAGTAIGIGIIIALWAAVDLILGITYAIYRLSRHR</sequence>
<comment type="caution">
    <text evidence="3">The sequence shown here is derived from an EMBL/GenBank/DDBJ whole genome shotgun (WGS) entry which is preliminary data.</text>
</comment>
<feature type="transmembrane region" description="Helical" evidence="2">
    <location>
        <begin position="30"/>
        <end position="48"/>
    </location>
</feature>
<name>A0ABQ3PJV2_9ACTN</name>
<proteinExistence type="predicted"/>
<dbReference type="RefSeq" id="WP_190222695.1">
    <property type="nucleotide sequence ID" value="NZ_BNBS01000020.1"/>
</dbReference>
<evidence type="ECO:0008006" key="5">
    <source>
        <dbReference type="Google" id="ProtNLM"/>
    </source>
</evidence>
<evidence type="ECO:0000313" key="4">
    <source>
        <dbReference type="Proteomes" id="UP001052739"/>
    </source>
</evidence>
<dbReference type="Proteomes" id="UP001052739">
    <property type="component" value="Unassembled WGS sequence"/>
</dbReference>